<dbReference type="eggNOG" id="COG1139">
    <property type="taxonomic scope" value="Bacteria"/>
</dbReference>
<dbReference type="OrthoDB" id="5241828at2"/>
<dbReference type="STRING" id="768706.Desor_5091"/>
<sequence>MSTTKVQTILQQISTRREALLQAYPNLAQEVQAIKSAVTANLKESVDKAVASLQGKGCHVMIAQDAREAQEHVLKILDGSRNAAMSKSPVFTEIALGEYLKAHSVEILHTDLGERVADTPVDVHPWIASINTPISDKSLVAQIKAEIKEKSAQMQYGITGAEAIIQQNGTIALLESEGNVRFTSNLPYNHIVVAGLDKIVPSLEDALAVCRATSVYGLGKDILKYISFISGPSRTADIEFKMVQGMHGPKEVYVILLDNGRLQAAANQQWDALKCLHCGGCLTDCPQYLAEGLTKGYYRTGKRAAVLGAFIEGSPAADPGDCGNCSACNNRCPMRIRV</sequence>
<protein>
    <recommendedName>
        <fullName evidence="5">4Fe-4S ferredoxin-type domain-containing protein</fullName>
    </recommendedName>
</protein>
<dbReference type="Pfam" id="PF02589">
    <property type="entry name" value="LUD_dom"/>
    <property type="match status" value="1"/>
</dbReference>
<feature type="domain" description="4Fe-4S ferredoxin-type" evidence="5">
    <location>
        <begin position="266"/>
        <end position="296"/>
    </location>
</feature>
<dbReference type="HOGENOM" id="CLU_027059_3_0_9"/>
<dbReference type="PROSITE" id="PS00198">
    <property type="entry name" value="4FE4S_FER_1"/>
    <property type="match status" value="2"/>
</dbReference>
<dbReference type="Proteomes" id="UP000006346">
    <property type="component" value="Chromosome"/>
</dbReference>
<dbReference type="Gene3D" id="3.40.50.10420">
    <property type="entry name" value="NagB/RpiA/CoA transferase-like"/>
    <property type="match status" value="1"/>
</dbReference>
<dbReference type="Gene3D" id="3.30.70.20">
    <property type="match status" value="1"/>
</dbReference>
<dbReference type="InterPro" id="IPR037171">
    <property type="entry name" value="NagB/RpiA_transferase-like"/>
</dbReference>
<name>G7WJP5_DESOD</name>
<dbReference type="PROSITE" id="PS51379">
    <property type="entry name" value="4FE4S_FER_2"/>
    <property type="match status" value="2"/>
</dbReference>
<dbReference type="GO" id="GO:0046872">
    <property type="term" value="F:metal ion binding"/>
    <property type="evidence" value="ECO:0007669"/>
    <property type="project" value="UniProtKB-KW"/>
</dbReference>
<reference evidence="7" key="1">
    <citation type="submission" date="2011-11" db="EMBL/GenBank/DDBJ databases">
        <title>Complete sequence of Desulfosporosinus orientis DSM 765.</title>
        <authorList>
            <person name="Lucas S."/>
            <person name="Han J."/>
            <person name="Lapidus A."/>
            <person name="Cheng J.-F."/>
            <person name="Goodwin L."/>
            <person name="Pitluck S."/>
            <person name="Peters L."/>
            <person name="Ovchinnikova G."/>
            <person name="Teshima H."/>
            <person name="Detter J.C."/>
            <person name="Han C."/>
            <person name="Tapia R."/>
            <person name="Land M."/>
            <person name="Hauser L."/>
            <person name="Kyrpides N."/>
            <person name="Ivanova N."/>
            <person name="Pagani I."/>
            <person name="Pester M."/>
            <person name="Spring S."/>
            <person name="Ollivier B."/>
            <person name="Rattei T."/>
            <person name="Klenk H.-P."/>
            <person name="Wagner M."/>
            <person name="Loy A."/>
            <person name="Woyke T."/>
        </authorList>
    </citation>
    <scope>NUCLEOTIDE SEQUENCE [LARGE SCALE GENOMIC DNA]</scope>
    <source>
        <strain evidence="7">ATCC 19365 / DSM 765 / NCIMB 8382 / VKM B-1628</strain>
    </source>
</reference>
<organism evidence="6 7">
    <name type="scientific">Desulfosporosinus orientis (strain ATCC 19365 / DSM 765 / NCIMB 8382 / VKM B-1628 / Singapore I)</name>
    <name type="common">Desulfotomaculum orientis</name>
    <dbReference type="NCBI Taxonomy" id="768706"/>
    <lineage>
        <taxon>Bacteria</taxon>
        <taxon>Bacillati</taxon>
        <taxon>Bacillota</taxon>
        <taxon>Clostridia</taxon>
        <taxon>Eubacteriales</taxon>
        <taxon>Desulfitobacteriaceae</taxon>
        <taxon>Desulfosporosinus</taxon>
    </lineage>
</organism>
<dbReference type="InterPro" id="IPR017896">
    <property type="entry name" value="4Fe4S_Fe-S-bd"/>
</dbReference>
<dbReference type="PATRIC" id="fig|768706.3.peg.5185"/>
<dbReference type="EMBL" id="CP003108">
    <property type="protein sequence ID" value="AET70482.1"/>
    <property type="molecule type" value="Genomic_DNA"/>
</dbReference>
<dbReference type="AlphaFoldDB" id="G7WJP5"/>
<feature type="domain" description="4Fe-4S ferredoxin-type" evidence="5">
    <location>
        <begin position="313"/>
        <end position="338"/>
    </location>
</feature>
<evidence type="ECO:0000313" key="6">
    <source>
        <dbReference type="EMBL" id="AET70482.1"/>
    </source>
</evidence>
<dbReference type="InterPro" id="IPR004452">
    <property type="entry name" value="LutB/LldF"/>
</dbReference>
<dbReference type="GO" id="GO:0051539">
    <property type="term" value="F:4 iron, 4 sulfur cluster binding"/>
    <property type="evidence" value="ECO:0007669"/>
    <property type="project" value="UniProtKB-KW"/>
</dbReference>
<evidence type="ECO:0000259" key="5">
    <source>
        <dbReference type="PROSITE" id="PS51379"/>
    </source>
</evidence>
<evidence type="ECO:0000256" key="4">
    <source>
        <dbReference type="ARBA" id="ARBA00023014"/>
    </source>
</evidence>
<dbReference type="Pfam" id="PF13183">
    <property type="entry name" value="Fer4_8"/>
    <property type="match status" value="1"/>
</dbReference>
<keyword evidence="4" id="KW-0411">Iron-sulfur</keyword>
<evidence type="ECO:0000313" key="7">
    <source>
        <dbReference type="Proteomes" id="UP000006346"/>
    </source>
</evidence>
<dbReference type="InterPro" id="IPR024185">
    <property type="entry name" value="FTHF_cligase-like_sf"/>
</dbReference>
<proteinExistence type="predicted"/>
<dbReference type="InterPro" id="IPR017900">
    <property type="entry name" value="4Fe4S_Fe_S_CS"/>
</dbReference>
<dbReference type="GO" id="GO:0006089">
    <property type="term" value="P:lactate metabolic process"/>
    <property type="evidence" value="ECO:0007669"/>
    <property type="project" value="InterPro"/>
</dbReference>
<keyword evidence="7" id="KW-1185">Reference proteome</keyword>
<keyword evidence="1" id="KW-0004">4Fe-4S</keyword>
<accession>G7WJP5</accession>
<dbReference type="SUPFAM" id="SSF46548">
    <property type="entry name" value="alpha-helical ferredoxin"/>
    <property type="match status" value="1"/>
</dbReference>
<dbReference type="PANTHER" id="PTHR47153:SF2">
    <property type="entry name" value="LACTATE UTILIZATION PROTEIN B"/>
    <property type="match status" value="1"/>
</dbReference>
<dbReference type="InterPro" id="IPR003741">
    <property type="entry name" value="LUD_dom"/>
</dbReference>
<dbReference type="SUPFAM" id="SSF100950">
    <property type="entry name" value="NagB/RpiA/CoA transferase-like"/>
    <property type="match status" value="1"/>
</dbReference>
<dbReference type="RefSeq" id="WP_014187286.1">
    <property type="nucleotide sequence ID" value="NC_016584.1"/>
</dbReference>
<keyword evidence="3" id="KW-0408">Iron</keyword>
<dbReference type="KEGG" id="dor:Desor_5091"/>
<reference evidence="6 7" key="2">
    <citation type="journal article" date="2012" name="J. Bacteriol.">
        <title>Complete genome sequences of Desulfosporosinus orientis DSM765T, Desulfosporosinus youngiae DSM17734T, Desulfosporosinus meridiei DSM13257T, and Desulfosporosinus acidiphilus DSM22704T.</title>
        <authorList>
            <person name="Pester M."/>
            <person name="Brambilla E."/>
            <person name="Alazard D."/>
            <person name="Rattei T."/>
            <person name="Weinmaier T."/>
            <person name="Han J."/>
            <person name="Lucas S."/>
            <person name="Lapidus A."/>
            <person name="Cheng J.F."/>
            <person name="Goodwin L."/>
            <person name="Pitluck S."/>
            <person name="Peters L."/>
            <person name="Ovchinnikova G."/>
            <person name="Teshima H."/>
            <person name="Detter J.C."/>
            <person name="Han C.S."/>
            <person name="Tapia R."/>
            <person name="Land M.L."/>
            <person name="Hauser L."/>
            <person name="Kyrpides N.C."/>
            <person name="Ivanova N.N."/>
            <person name="Pagani I."/>
            <person name="Huntmann M."/>
            <person name="Wei C.L."/>
            <person name="Davenport K.W."/>
            <person name="Daligault H."/>
            <person name="Chain P.S."/>
            <person name="Chen A."/>
            <person name="Mavromatis K."/>
            <person name="Markowitz V."/>
            <person name="Szeto E."/>
            <person name="Mikhailova N."/>
            <person name="Pati A."/>
            <person name="Wagner M."/>
            <person name="Woyke T."/>
            <person name="Ollivier B."/>
            <person name="Klenk H.P."/>
            <person name="Spring S."/>
            <person name="Loy A."/>
        </authorList>
    </citation>
    <scope>NUCLEOTIDE SEQUENCE [LARGE SCALE GENOMIC DNA]</scope>
    <source>
        <strain evidence="7">ATCC 19365 / DSM 765 / NCIMB 8382 / VKM B-1628</strain>
    </source>
</reference>
<dbReference type="PANTHER" id="PTHR47153">
    <property type="entry name" value="LACTATE UTILIZATION PROTEIN B"/>
    <property type="match status" value="1"/>
</dbReference>
<evidence type="ECO:0000256" key="2">
    <source>
        <dbReference type="ARBA" id="ARBA00022723"/>
    </source>
</evidence>
<evidence type="ECO:0000256" key="3">
    <source>
        <dbReference type="ARBA" id="ARBA00023004"/>
    </source>
</evidence>
<keyword evidence="2" id="KW-0479">Metal-binding</keyword>
<gene>
    <name evidence="6" type="ordered locus">Desor_5091</name>
</gene>
<evidence type="ECO:0000256" key="1">
    <source>
        <dbReference type="ARBA" id="ARBA00022485"/>
    </source>
</evidence>